<evidence type="ECO:0000256" key="1">
    <source>
        <dbReference type="ARBA" id="ARBA00022729"/>
    </source>
</evidence>
<dbReference type="Gene3D" id="2.60.40.1240">
    <property type="match status" value="1"/>
</dbReference>
<organism evidence="4 5">
    <name type="scientific">Oceanobacillus halophilus</name>
    <dbReference type="NCBI Taxonomy" id="930130"/>
    <lineage>
        <taxon>Bacteria</taxon>
        <taxon>Bacillati</taxon>
        <taxon>Bacillota</taxon>
        <taxon>Bacilli</taxon>
        <taxon>Bacillales</taxon>
        <taxon>Bacillaceae</taxon>
        <taxon>Oceanobacillus</taxon>
    </lineage>
</organism>
<keyword evidence="5" id="KW-1185">Reference proteome</keyword>
<gene>
    <name evidence="4" type="ORF">D8M06_07205</name>
</gene>
<dbReference type="InterPro" id="IPR029051">
    <property type="entry name" value="DUF4352"/>
</dbReference>
<dbReference type="Pfam" id="PF11611">
    <property type="entry name" value="DUF4352"/>
    <property type="match status" value="1"/>
</dbReference>
<comment type="caution">
    <text evidence="4">The sequence shown here is derived from an EMBL/GenBank/DDBJ whole genome shotgun (WGS) entry which is preliminary data.</text>
</comment>
<evidence type="ECO:0000313" key="4">
    <source>
        <dbReference type="EMBL" id="RKQ34699.1"/>
    </source>
</evidence>
<evidence type="ECO:0000259" key="3">
    <source>
        <dbReference type="Pfam" id="PF11611"/>
    </source>
</evidence>
<feature type="region of interest" description="Disordered" evidence="2">
    <location>
        <begin position="32"/>
        <end position="70"/>
    </location>
</feature>
<protein>
    <submittedName>
        <fullName evidence="4">DUF4352 domain-containing protein</fullName>
    </submittedName>
</protein>
<name>A0A495A4T6_9BACI</name>
<accession>A0A495A4T6</accession>
<dbReference type="EMBL" id="RBZP01000003">
    <property type="protein sequence ID" value="RKQ34699.1"/>
    <property type="molecule type" value="Genomic_DNA"/>
</dbReference>
<dbReference type="AlphaFoldDB" id="A0A495A4T6"/>
<dbReference type="InterPro" id="IPR029050">
    <property type="entry name" value="Immunoprotect_excell_Ig-like"/>
</dbReference>
<proteinExistence type="predicted"/>
<evidence type="ECO:0000256" key="2">
    <source>
        <dbReference type="SAM" id="MobiDB-lite"/>
    </source>
</evidence>
<sequence>MSKEKVKKPFYKKVWVWIVAIIIVFAIASGGNADTETTSDSEETGLESKEEAEETKDDKDEASGEVTTAKMGEATTIGDVTFTVNDVEETNEIDSGNEFIENATTDGKFAVLDVTVQNDKNESITIDSSYFKIITGDGVEYDPNTDREVMMAMGEELDDFFLEQINPGLSKTGKVVFEVGGDVDLTNAVLKAQTGFWGTESIEIALGE</sequence>
<reference evidence="4 5" key="1">
    <citation type="journal article" date="2016" name="Int. J. Syst. Evol. Microbiol.">
        <title>Oceanobacillus halophilus sp. nov., a novel moderately halophilic bacterium from a hypersaline lake.</title>
        <authorList>
            <person name="Amoozegar M.A."/>
            <person name="Bagheri M."/>
            <person name="Makhdoumi A."/>
            <person name="Nikou M.M."/>
            <person name="Fazeli S.A.S."/>
            <person name="Schumann P."/>
            <person name="Sproer C."/>
            <person name="Sanchez-Porro C."/>
            <person name="Ventosa A."/>
        </authorList>
    </citation>
    <scope>NUCLEOTIDE SEQUENCE [LARGE SCALE GENOMIC DNA]</scope>
    <source>
        <strain evidence="4 5">DSM 23996</strain>
    </source>
</reference>
<keyword evidence="1" id="KW-0732">Signal</keyword>
<feature type="domain" description="DUF4352" evidence="3">
    <location>
        <begin position="70"/>
        <end position="183"/>
    </location>
</feature>
<dbReference type="Proteomes" id="UP000269301">
    <property type="component" value="Unassembled WGS sequence"/>
</dbReference>
<dbReference type="OrthoDB" id="2389763at2"/>
<dbReference type="RefSeq" id="WP_121203732.1">
    <property type="nucleotide sequence ID" value="NZ_RBZP01000003.1"/>
</dbReference>
<feature type="compositionally biased region" description="Acidic residues" evidence="2">
    <location>
        <begin position="37"/>
        <end position="55"/>
    </location>
</feature>
<evidence type="ECO:0000313" key="5">
    <source>
        <dbReference type="Proteomes" id="UP000269301"/>
    </source>
</evidence>